<evidence type="ECO:0000313" key="5">
    <source>
        <dbReference type="Proteomes" id="UP000663854"/>
    </source>
</evidence>
<accession>A0A814B725</accession>
<dbReference type="Pfam" id="PF01987">
    <property type="entry name" value="AIM24"/>
    <property type="match status" value="1"/>
</dbReference>
<dbReference type="InterPro" id="IPR002838">
    <property type="entry name" value="AIM24"/>
</dbReference>
<evidence type="ECO:0000313" key="6">
    <source>
        <dbReference type="Proteomes" id="UP000663870"/>
    </source>
</evidence>
<dbReference type="EMBL" id="CAJOBD010000794">
    <property type="protein sequence ID" value="CAF3720127.1"/>
    <property type="molecule type" value="Genomic_DNA"/>
</dbReference>
<evidence type="ECO:0000313" key="3">
    <source>
        <dbReference type="EMBL" id="CAF1321349.1"/>
    </source>
</evidence>
<dbReference type="Gene3D" id="3.60.160.10">
    <property type="entry name" value="Mitochondrial biogenesis AIM24"/>
    <property type="match status" value="1"/>
</dbReference>
<dbReference type="Proteomes" id="UP000663870">
    <property type="component" value="Unassembled WGS sequence"/>
</dbReference>
<comment type="caution">
    <text evidence="1">The sequence shown here is derived from an EMBL/GenBank/DDBJ whole genome shotgun (WGS) entry which is preliminary data.</text>
</comment>
<organism evidence="1 5">
    <name type="scientific">Rotaria sordida</name>
    <dbReference type="NCBI Taxonomy" id="392033"/>
    <lineage>
        <taxon>Eukaryota</taxon>
        <taxon>Metazoa</taxon>
        <taxon>Spiralia</taxon>
        <taxon>Gnathifera</taxon>
        <taxon>Rotifera</taxon>
        <taxon>Eurotatoria</taxon>
        <taxon>Bdelloidea</taxon>
        <taxon>Philodinida</taxon>
        <taxon>Philodinidae</taxon>
        <taxon>Rotaria</taxon>
    </lineage>
</organism>
<dbReference type="EMBL" id="CAJNOL010001248">
    <property type="protein sequence ID" value="CAF1321349.1"/>
    <property type="molecule type" value="Genomic_DNA"/>
</dbReference>
<dbReference type="PANTHER" id="PTHR43657">
    <property type="entry name" value="TRYPTOPHAN RNA-BINDING ATTENUATOR PROTEIN-LIKE PROTEIN"/>
    <property type="match status" value="1"/>
</dbReference>
<evidence type="ECO:0000313" key="4">
    <source>
        <dbReference type="EMBL" id="CAF3720127.1"/>
    </source>
</evidence>
<proteinExistence type="predicted"/>
<gene>
    <name evidence="4" type="ORF">JBS370_LOCUS10740</name>
    <name evidence="3" type="ORF">JXQ802_LOCUS30559</name>
    <name evidence="1" type="ORF">PYM288_LOCUS10664</name>
    <name evidence="2" type="ORF">ZHD862_LOCUS23557</name>
</gene>
<dbReference type="NCBIfam" id="TIGR00266">
    <property type="entry name" value="TIGR00266 family protein"/>
    <property type="match status" value="1"/>
</dbReference>
<dbReference type="SUPFAM" id="SSF51219">
    <property type="entry name" value="TRAP-like"/>
    <property type="match status" value="1"/>
</dbReference>
<dbReference type="PANTHER" id="PTHR43657:SF1">
    <property type="entry name" value="ALTERED INHERITANCE OF MITOCHONDRIA PROTEIN 24, MITOCHONDRIAL"/>
    <property type="match status" value="1"/>
</dbReference>
<keyword evidence="6" id="KW-1185">Reference proteome</keyword>
<dbReference type="AlphaFoldDB" id="A0A814B725"/>
<dbReference type="InterPro" id="IPR036983">
    <property type="entry name" value="AIM24_sf"/>
</dbReference>
<evidence type="ECO:0000313" key="1">
    <source>
        <dbReference type="EMBL" id="CAF0923635.1"/>
    </source>
</evidence>
<dbReference type="EMBL" id="CAJNOH010000170">
    <property type="protein sequence ID" value="CAF0923635.1"/>
    <property type="molecule type" value="Genomic_DNA"/>
</dbReference>
<protein>
    <recommendedName>
        <fullName evidence="7">Altered inheritance of mitochondria protein 24, mitochondrial</fullName>
    </recommendedName>
</protein>
<reference evidence="1" key="1">
    <citation type="submission" date="2021-02" db="EMBL/GenBank/DDBJ databases">
        <authorList>
            <person name="Nowell W R."/>
        </authorList>
    </citation>
    <scope>NUCLEOTIDE SEQUENCE</scope>
</reference>
<name>A0A814B725_9BILA</name>
<dbReference type="Proteomes" id="UP000663864">
    <property type="component" value="Unassembled WGS sequence"/>
</dbReference>
<dbReference type="EMBL" id="CAJNOT010001540">
    <property type="protein sequence ID" value="CAF1214780.1"/>
    <property type="molecule type" value="Genomic_DNA"/>
</dbReference>
<dbReference type="InterPro" id="IPR016031">
    <property type="entry name" value="Trp_RNA-bd_attenuator-like_dom"/>
</dbReference>
<dbReference type="Proteomes" id="UP000663854">
    <property type="component" value="Unassembled WGS sequence"/>
</dbReference>
<dbReference type="Proteomes" id="UP000663836">
    <property type="component" value="Unassembled WGS sequence"/>
</dbReference>
<sequence length="239" mass="25414">MASASAHQMSLGSLADITGEFNGGSYKIDHRDTNALLSIRLSANTSFYAQPGAMVAMSSEVTLKGKFKFSFKKMFTGGEMSQSTFTGPGEIILAPPIWGDIVPIQVDAGIEWNVGKGGFLAMTDGVIKDTKSQGLGKGLFSGEGFFVNRISGVGIFFVTSIGAIVQRNLKEGEQWIVDNGHLVAWTCPYTLERSGGGFISGRHADEGLVCRFTGPGIVLIQSRNPEALSAWIVGQRPSG</sequence>
<evidence type="ECO:0000313" key="2">
    <source>
        <dbReference type="EMBL" id="CAF1214780.1"/>
    </source>
</evidence>
<evidence type="ECO:0008006" key="7">
    <source>
        <dbReference type="Google" id="ProtNLM"/>
    </source>
</evidence>